<comment type="caution">
    <text evidence="2">The sequence shown here is derived from an EMBL/GenBank/DDBJ whole genome shotgun (WGS) entry which is preliminary data.</text>
</comment>
<proteinExistence type="predicted"/>
<feature type="transmembrane region" description="Helical" evidence="1">
    <location>
        <begin position="103"/>
        <end position="123"/>
    </location>
</feature>
<keyword evidence="1" id="KW-1133">Transmembrane helix</keyword>
<evidence type="ECO:0000313" key="3">
    <source>
        <dbReference type="Proteomes" id="UP001519343"/>
    </source>
</evidence>
<dbReference type="Proteomes" id="UP001519343">
    <property type="component" value="Unassembled WGS sequence"/>
</dbReference>
<evidence type="ECO:0000256" key="1">
    <source>
        <dbReference type="SAM" id="Phobius"/>
    </source>
</evidence>
<feature type="transmembrane region" description="Helical" evidence="1">
    <location>
        <begin position="65"/>
        <end position="83"/>
    </location>
</feature>
<protein>
    <submittedName>
        <fullName evidence="2">TM2 domain-containing membrane protein YozV</fullName>
    </submittedName>
</protein>
<accession>A0ABS4GUL7</accession>
<feature type="transmembrane region" description="Helical" evidence="1">
    <location>
        <begin position="130"/>
        <end position="151"/>
    </location>
</feature>
<organism evidence="2 3">
    <name type="scientific">Ammoniphilus resinae</name>
    <dbReference type="NCBI Taxonomy" id="861532"/>
    <lineage>
        <taxon>Bacteria</taxon>
        <taxon>Bacillati</taxon>
        <taxon>Bacillota</taxon>
        <taxon>Bacilli</taxon>
        <taxon>Bacillales</taxon>
        <taxon>Paenibacillaceae</taxon>
        <taxon>Aneurinibacillus group</taxon>
        <taxon>Ammoniphilus</taxon>
    </lineage>
</organism>
<evidence type="ECO:0000313" key="2">
    <source>
        <dbReference type="EMBL" id="MBP1933960.1"/>
    </source>
</evidence>
<keyword evidence="1" id="KW-0472">Membrane</keyword>
<sequence length="159" mass="18598">MKKRYEVILWSIALPGFGQFLNGKYVKGIVFILLEFVINVKANLNTVIIFSFLGQIDEAIQQTDYQWLMFYPCLYLFAIWDAYRDAYRDTVKEPVPPFIFLRFVMAAFLGTVGVVYSSIFTLFGMRFGPVWLPIICLILGVFLGYFIEIWMERKQIKLS</sequence>
<gene>
    <name evidence="2" type="ORF">J2Z37_003977</name>
</gene>
<feature type="transmembrane region" description="Helical" evidence="1">
    <location>
        <begin position="28"/>
        <end position="53"/>
    </location>
</feature>
<name>A0ABS4GUL7_9BACL</name>
<keyword evidence="3" id="KW-1185">Reference proteome</keyword>
<reference evidence="2 3" key="1">
    <citation type="submission" date="2021-03" db="EMBL/GenBank/DDBJ databases">
        <title>Genomic Encyclopedia of Type Strains, Phase IV (KMG-IV): sequencing the most valuable type-strain genomes for metagenomic binning, comparative biology and taxonomic classification.</title>
        <authorList>
            <person name="Goeker M."/>
        </authorList>
    </citation>
    <scope>NUCLEOTIDE SEQUENCE [LARGE SCALE GENOMIC DNA]</scope>
    <source>
        <strain evidence="2 3">DSM 24738</strain>
    </source>
</reference>
<keyword evidence="1" id="KW-0812">Transmembrane</keyword>
<dbReference type="EMBL" id="JAGGKT010000015">
    <property type="protein sequence ID" value="MBP1933960.1"/>
    <property type="molecule type" value="Genomic_DNA"/>
</dbReference>
<dbReference type="RefSeq" id="WP_209811974.1">
    <property type="nucleotide sequence ID" value="NZ_JAGGKT010000015.1"/>
</dbReference>